<evidence type="ECO:0000313" key="6">
    <source>
        <dbReference type="EMBL" id="CCA19897.1"/>
    </source>
</evidence>
<reference evidence="6" key="1">
    <citation type="journal article" date="2011" name="PLoS Biol.">
        <title>Gene gain and loss during evolution of obligate parasitism in the white rust pathogen of Arabidopsis thaliana.</title>
        <authorList>
            <person name="Kemen E."/>
            <person name="Gardiner A."/>
            <person name="Schultz-Larsen T."/>
            <person name="Kemen A.C."/>
            <person name="Balmuth A.L."/>
            <person name="Robert-Seilaniantz A."/>
            <person name="Bailey K."/>
            <person name="Holub E."/>
            <person name="Studholme D.J."/>
            <person name="Maclean D."/>
            <person name="Jones J.D."/>
        </authorList>
    </citation>
    <scope>NUCLEOTIDE SEQUENCE</scope>
</reference>
<dbReference type="PANTHER" id="PTHR21664:SF1">
    <property type="entry name" value="NUDC DOMAIN-CONTAINING PROTEIN 1"/>
    <property type="match status" value="1"/>
</dbReference>
<feature type="region of interest" description="Disordered" evidence="5">
    <location>
        <begin position="260"/>
        <end position="282"/>
    </location>
</feature>
<proteinExistence type="predicted"/>
<gene>
    <name evidence="6" type="primary">AlNc14C81G5305</name>
    <name evidence="6" type="ORF">ALNC14_060400</name>
</gene>
<dbReference type="InterPro" id="IPR037895">
    <property type="entry name" value="NUDCD1"/>
</dbReference>
<feature type="compositionally biased region" description="Polar residues" evidence="5">
    <location>
        <begin position="260"/>
        <end position="274"/>
    </location>
</feature>
<dbReference type="AlphaFoldDB" id="F0WFB5"/>
<sequence length="427" mass="47929">MEINRNLIDFNFGGHILYTDDTHITQFPLESGPLSPLQCNSTMRKSEWDSLVHYNCLTKDPFSNDTLYFINNHMELIRIKHTAIGVEQDIEQIKLFRFPPSPHRVENVSLSIPGNGLILYCDGNGKLLVLKEDFSHHELIYECEVQKNCQGPLLLLASSYRDEEQCVQCAAAQKLELPNGDGMTYRLWLIELCNSKPNAPSVVSDVSMGAGLIHTFTELALTSSLPTYCCFEGPDLLIHVENSYILMVESADTEAETENISCADSNSTQSSQSRDGSRTDLKEIMGRPRYGIGYECDGSNVNSTQGLDPLTSDLPPLDMRFQKASDVLNECINARSDIKTNKYSTKGLTAAMRFQLENPTIESILGDVEECDATKENSFGTLLLFNCTSKYLSHHLRYNALTTDFWHKLKVENRIVLLACYSKVTCT</sequence>
<protein>
    <submittedName>
        <fullName evidence="6">Uncharacterized protein AlNc14C81G5305</fullName>
    </submittedName>
</protein>
<organism evidence="6">
    <name type="scientific">Albugo laibachii Nc14</name>
    <dbReference type="NCBI Taxonomy" id="890382"/>
    <lineage>
        <taxon>Eukaryota</taxon>
        <taxon>Sar</taxon>
        <taxon>Stramenopiles</taxon>
        <taxon>Oomycota</taxon>
        <taxon>Peronosporomycetes</taxon>
        <taxon>Albuginales</taxon>
        <taxon>Albuginaceae</taxon>
        <taxon>Albugo</taxon>
    </lineage>
</organism>
<accession>F0WFB5</accession>
<dbReference type="GO" id="GO:0005737">
    <property type="term" value="C:cytoplasm"/>
    <property type="evidence" value="ECO:0007669"/>
    <property type="project" value="UniProtKB-SubCell"/>
</dbReference>
<evidence type="ECO:0000256" key="1">
    <source>
        <dbReference type="ARBA" id="ARBA00004123"/>
    </source>
</evidence>
<comment type="subcellular location">
    <subcellularLocation>
        <location evidence="2">Cytoplasm</location>
    </subcellularLocation>
    <subcellularLocation>
        <location evidence="1">Nucleus</location>
    </subcellularLocation>
</comment>
<dbReference type="GO" id="GO:0005634">
    <property type="term" value="C:nucleus"/>
    <property type="evidence" value="ECO:0007669"/>
    <property type="project" value="UniProtKB-SubCell"/>
</dbReference>
<evidence type="ECO:0000256" key="3">
    <source>
        <dbReference type="ARBA" id="ARBA00022490"/>
    </source>
</evidence>
<dbReference type="PANTHER" id="PTHR21664">
    <property type="entry name" value="CHRONIC MYELOGENOUS LEUKEMIA TUMOR ANTIGEN 66"/>
    <property type="match status" value="1"/>
</dbReference>
<dbReference type="EMBL" id="FR824126">
    <property type="protein sequence ID" value="CCA19897.1"/>
    <property type="molecule type" value="Genomic_DNA"/>
</dbReference>
<evidence type="ECO:0000256" key="2">
    <source>
        <dbReference type="ARBA" id="ARBA00004496"/>
    </source>
</evidence>
<keyword evidence="3" id="KW-0963">Cytoplasm</keyword>
<keyword evidence="4" id="KW-0539">Nucleus</keyword>
<evidence type="ECO:0000256" key="4">
    <source>
        <dbReference type="ARBA" id="ARBA00023242"/>
    </source>
</evidence>
<name>F0WFB5_9STRA</name>
<dbReference type="HOGENOM" id="CLU_643139_0_0_1"/>
<reference evidence="6" key="2">
    <citation type="submission" date="2011-02" db="EMBL/GenBank/DDBJ databases">
        <authorList>
            <person name="MacLean D."/>
        </authorList>
    </citation>
    <scope>NUCLEOTIDE SEQUENCE</scope>
</reference>
<evidence type="ECO:0000256" key="5">
    <source>
        <dbReference type="SAM" id="MobiDB-lite"/>
    </source>
</evidence>